<dbReference type="InterPro" id="IPR058925">
    <property type="entry name" value="zf-C2H2_AcuF"/>
</dbReference>
<name>A0A6A6TSJ3_9PLEO</name>
<proteinExistence type="predicted"/>
<accession>A0A6A6TSJ3</accession>
<dbReference type="OrthoDB" id="6133115at2759"/>
<dbReference type="InterPro" id="IPR058348">
    <property type="entry name" value="DUF8035"/>
</dbReference>
<feature type="compositionally biased region" description="Acidic residues" evidence="2">
    <location>
        <begin position="431"/>
        <end position="443"/>
    </location>
</feature>
<evidence type="ECO:0000256" key="1">
    <source>
        <dbReference type="PROSITE-ProRule" id="PRU00042"/>
    </source>
</evidence>
<dbReference type="SMART" id="SM00355">
    <property type="entry name" value="ZnF_C2H2"/>
    <property type="match status" value="4"/>
</dbReference>
<dbReference type="PROSITE" id="PS00028">
    <property type="entry name" value="ZINC_FINGER_C2H2_1"/>
    <property type="match status" value="1"/>
</dbReference>
<evidence type="ECO:0000259" key="3">
    <source>
        <dbReference type="PROSITE" id="PS50157"/>
    </source>
</evidence>
<dbReference type="PROSITE" id="PS50157">
    <property type="entry name" value="ZINC_FINGER_C2H2_2"/>
    <property type="match status" value="1"/>
</dbReference>
<dbReference type="GO" id="GO:0008270">
    <property type="term" value="F:zinc ion binding"/>
    <property type="evidence" value="ECO:0007669"/>
    <property type="project" value="UniProtKB-KW"/>
</dbReference>
<feature type="region of interest" description="Disordered" evidence="2">
    <location>
        <begin position="427"/>
        <end position="499"/>
    </location>
</feature>
<protein>
    <recommendedName>
        <fullName evidence="3">C2H2-type domain-containing protein</fullName>
    </recommendedName>
</protein>
<dbReference type="PANTHER" id="PTHR35391:SF7">
    <property type="entry name" value="C2H2-TYPE DOMAIN-CONTAINING PROTEIN"/>
    <property type="match status" value="1"/>
</dbReference>
<keyword evidence="1" id="KW-0479">Metal-binding</keyword>
<dbReference type="PANTHER" id="PTHR35391">
    <property type="entry name" value="C2H2-TYPE DOMAIN-CONTAINING PROTEIN-RELATED"/>
    <property type="match status" value="1"/>
</dbReference>
<feature type="domain" description="C2H2-type" evidence="3">
    <location>
        <begin position="346"/>
        <end position="375"/>
    </location>
</feature>
<dbReference type="Proteomes" id="UP000799324">
    <property type="component" value="Unassembled WGS sequence"/>
</dbReference>
<sequence>MDPREPVPLYSHVDEIGVHFISLEQALSKSSTFAAQVRPENIRDEFDRFRLWAGNIAAHRKGRRSLEYRLRDSALLRDEAHSLLTALHNTLQTSLDIVEGDRIPWDQLSASESDSEFDGALEEEEFHSDTELKQMLNSCKSTITCLFRLSMSIRDPAPNDQSRTLIRADKSYFEEYDVLHAKAKYPNCSKFLVERLGRANSGRRQYLTYRDEHHQKLAKDADLIGLETTKTENTGASTEATIVSKNDLEVIDGDDDALSLTSYATSVNTAIRVPCLPKEARENEHWECPICFMIVSIHTRANWKQHVYRDLHSYCCTFRDCATADRLYDSRRAWFTHELEAHRTSWQCIESCNRMFTAEEDFDRHVEMSHPDLSQSRVVSALKRTAAKRPSLSDDACCPLCNQQMPLRSLQRHLARHQEQLALFALPSFPEDSEEDFEEEDQGTDMRVSPDEELSDMSDTSDVHDATGEEQPRWDESSSENRENVAEVSGTEALEGKTRVQTEADVVNVATKNVVGALDTASTVDPELIATITAEVKESVLQDVQLRSETQLDTTGEGQPSLAQNKKIHHAQVVIEERSRRTVDPELIKQITAQVKASVLRGLKSSKLDVTGSASPASAEDVQEDTQDMPNSKGILRKPTGAFPEDPQFFRAGVAPHRNSLKGKEIPPGSRWTRIDRRVVNPEALEEAKERFEERMDCVIVLRVLSKAEIQKLAYRTKEIRESRENRVDSIRPEPANTVDEGAMKSPAPMPTPPVQSGGYARPPVDHPGPHAETTSQSHTSSGYIAPTQQEIDTRPGSKGIDAQSDSEFEDIYSYTDAAGMYRDTGPVWRTRVWRTREAEPIEKPVRARSYSLDAASTGASSPPAAVPAFGILKEWRNLALDTEPPPLAQSPKPAVKATESATISASDEINDVAIEPPGSDASFTVRTGYPETPISDNTPNVTQPASHEADAKISAAGSSRVGRQQGPTEAQNVQDDSQLRPQYQPRASLGGESKPVMVVGNGPETQRSTRGAWADGYYK</sequence>
<evidence type="ECO:0000313" key="5">
    <source>
        <dbReference type="Proteomes" id="UP000799324"/>
    </source>
</evidence>
<dbReference type="EMBL" id="MU004291">
    <property type="protein sequence ID" value="KAF2661868.1"/>
    <property type="molecule type" value="Genomic_DNA"/>
</dbReference>
<keyword evidence="1" id="KW-0863">Zinc-finger</keyword>
<dbReference type="AlphaFoldDB" id="A0A6A6TSJ3"/>
<dbReference type="Pfam" id="PF26082">
    <property type="entry name" value="zf-C2H2_AcuF"/>
    <property type="match status" value="1"/>
</dbReference>
<feature type="compositionally biased region" description="Basic and acidic residues" evidence="2">
    <location>
        <begin position="461"/>
        <end position="485"/>
    </location>
</feature>
<keyword evidence="1" id="KW-0862">Zinc</keyword>
<feature type="region of interest" description="Disordered" evidence="2">
    <location>
        <begin position="884"/>
        <end position="1020"/>
    </location>
</feature>
<reference evidence="4" key="1">
    <citation type="journal article" date="2020" name="Stud. Mycol.">
        <title>101 Dothideomycetes genomes: a test case for predicting lifestyles and emergence of pathogens.</title>
        <authorList>
            <person name="Haridas S."/>
            <person name="Albert R."/>
            <person name="Binder M."/>
            <person name="Bloem J."/>
            <person name="Labutti K."/>
            <person name="Salamov A."/>
            <person name="Andreopoulos B."/>
            <person name="Baker S."/>
            <person name="Barry K."/>
            <person name="Bills G."/>
            <person name="Bluhm B."/>
            <person name="Cannon C."/>
            <person name="Castanera R."/>
            <person name="Culley D."/>
            <person name="Daum C."/>
            <person name="Ezra D."/>
            <person name="Gonzalez J."/>
            <person name="Henrissat B."/>
            <person name="Kuo A."/>
            <person name="Liang C."/>
            <person name="Lipzen A."/>
            <person name="Lutzoni F."/>
            <person name="Magnuson J."/>
            <person name="Mondo S."/>
            <person name="Nolan M."/>
            <person name="Ohm R."/>
            <person name="Pangilinan J."/>
            <person name="Park H.-J."/>
            <person name="Ramirez L."/>
            <person name="Alfaro M."/>
            <person name="Sun H."/>
            <person name="Tritt A."/>
            <person name="Yoshinaga Y."/>
            <person name="Zwiers L.-H."/>
            <person name="Turgeon B."/>
            <person name="Goodwin S."/>
            <person name="Spatafora J."/>
            <person name="Crous P."/>
            <person name="Grigoriev I."/>
        </authorList>
    </citation>
    <scope>NUCLEOTIDE SEQUENCE</scope>
    <source>
        <strain evidence="4">CBS 122681</strain>
    </source>
</reference>
<feature type="region of interest" description="Disordered" evidence="2">
    <location>
        <begin position="721"/>
        <end position="806"/>
    </location>
</feature>
<organism evidence="4 5">
    <name type="scientific">Lophiostoma macrostomum CBS 122681</name>
    <dbReference type="NCBI Taxonomy" id="1314788"/>
    <lineage>
        <taxon>Eukaryota</taxon>
        <taxon>Fungi</taxon>
        <taxon>Dikarya</taxon>
        <taxon>Ascomycota</taxon>
        <taxon>Pezizomycotina</taxon>
        <taxon>Dothideomycetes</taxon>
        <taxon>Pleosporomycetidae</taxon>
        <taxon>Pleosporales</taxon>
        <taxon>Lophiostomataceae</taxon>
        <taxon>Lophiostoma</taxon>
    </lineage>
</organism>
<dbReference type="InterPro" id="IPR013087">
    <property type="entry name" value="Znf_C2H2_type"/>
</dbReference>
<feature type="region of interest" description="Disordered" evidence="2">
    <location>
        <begin position="608"/>
        <end position="642"/>
    </location>
</feature>
<evidence type="ECO:0000256" key="2">
    <source>
        <dbReference type="SAM" id="MobiDB-lite"/>
    </source>
</evidence>
<keyword evidence="5" id="KW-1185">Reference proteome</keyword>
<evidence type="ECO:0000313" key="4">
    <source>
        <dbReference type="EMBL" id="KAF2661868.1"/>
    </source>
</evidence>
<feature type="compositionally biased region" description="Polar residues" evidence="2">
    <location>
        <begin position="773"/>
        <end position="791"/>
    </location>
</feature>
<feature type="compositionally biased region" description="Polar residues" evidence="2">
    <location>
        <begin position="962"/>
        <end position="982"/>
    </location>
</feature>
<gene>
    <name evidence="4" type="ORF">K491DRAFT_332872</name>
</gene>
<dbReference type="Pfam" id="PF26118">
    <property type="entry name" value="DUF8035"/>
    <property type="match status" value="1"/>
</dbReference>
<feature type="compositionally biased region" description="Basic and acidic residues" evidence="2">
    <location>
        <begin position="721"/>
        <end position="732"/>
    </location>
</feature>
<feature type="compositionally biased region" description="Polar residues" evidence="2">
    <location>
        <begin position="935"/>
        <end position="946"/>
    </location>
</feature>